<evidence type="ECO:0000313" key="3">
    <source>
        <dbReference type="Proteomes" id="UP001234178"/>
    </source>
</evidence>
<evidence type="ECO:0000256" key="1">
    <source>
        <dbReference type="SAM" id="SignalP"/>
    </source>
</evidence>
<accession>A0ABR0B304</accession>
<reference evidence="2 3" key="1">
    <citation type="journal article" date="2023" name="Nucleic Acids Res.">
        <title>The hologenome of Daphnia magna reveals possible DNA methylation and microbiome-mediated evolution of the host genome.</title>
        <authorList>
            <person name="Chaturvedi A."/>
            <person name="Li X."/>
            <person name="Dhandapani V."/>
            <person name="Marshall H."/>
            <person name="Kissane S."/>
            <person name="Cuenca-Cambronero M."/>
            <person name="Asole G."/>
            <person name="Calvet F."/>
            <person name="Ruiz-Romero M."/>
            <person name="Marangio P."/>
            <person name="Guigo R."/>
            <person name="Rago D."/>
            <person name="Mirbahai L."/>
            <person name="Eastwood N."/>
            <person name="Colbourne J.K."/>
            <person name="Zhou J."/>
            <person name="Mallon E."/>
            <person name="Orsini L."/>
        </authorList>
    </citation>
    <scope>NUCLEOTIDE SEQUENCE [LARGE SCALE GENOMIC DNA]</scope>
    <source>
        <strain evidence="2">LRV0_1</strain>
    </source>
</reference>
<evidence type="ECO:0000313" key="2">
    <source>
        <dbReference type="EMBL" id="KAK4036072.1"/>
    </source>
</evidence>
<sequence>MKHRIELVWRLMDSLAFLELLSASVRSLKWGLRQPHGSIIVSITKASVHEPKYTPAYTPYYRVPLEDCMYLGNGGRHPIRSEKNWRSEAQFLLLTPFSPPFSLATPIGWSNFIWDMQMCHVIIA</sequence>
<organism evidence="2 3">
    <name type="scientific">Daphnia magna</name>
    <dbReference type="NCBI Taxonomy" id="35525"/>
    <lineage>
        <taxon>Eukaryota</taxon>
        <taxon>Metazoa</taxon>
        <taxon>Ecdysozoa</taxon>
        <taxon>Arthropoda</taxon>
        <taxon>Crustacea</taxon>
        <taxon>Branchiopoda</taxon>
        <taxon>Diplostraca</taxon>
        <taxon>Cladocera</taxon>
        <taxon>Anomopoda</taxon>
        <taxon>Daphniidae</taxon>
        <taxon>Daphnia</taxon>
    </lineage>
</organism>
<feature type="signal peptide" evidence="1">
    <location>
        <begin position="1"/>
        <end position="27"/>
    </location>
</feature>
<comment type="caution">
    <text evidence="2">The sequence shown here is derived from an EMBL/GenBank/DDBJ whole genome shotgun (WGS) entry which is preliminary data.</text>
</comment>
<keyword evidence="1" id="KW-0732">Signal</keyword>
<dbReference type="Proteomes" id="UP001234178">
    <property type="component" value="Unassembled WGS sequence"/>
</dbReference>
<proteinExistence type="predicted"/>
<name>A0ABR0B304_9CRUS</name>
<dbReference type="EMBL" id="JAOYFB010000040">
    <property type="protein sequence ID" value="KAK4036072.1"/>
    <property type="molecule type" value="Genomic_DNA"/>
</dbReference>
<feature type="chain" id="PRO_5045279265" evidence="1">
    <location>
        <begin position="28"/>
        <end position="124"/>
    </location>
</feature>
<keyword evidence="3" id="KW-1185">Reference proteome</keyword>
<protein>
    <submittedName>
        <fullName evidence="2">Uncharacterized protein</fullName>
    </submittedName>
</protein>
<gene>
    <name evidence="2" type="ORF">OUZ56_028143</name>
</gene>